<dbReference type="GO" id="GO:0003677">
    <property type="term" value="F:DNA binding"/>
    <property type="evidence" value="ECO:0007669"/>
    <property type="project" value="UniProtKB-UniRule"/>
</dbReference>
<evidence type="ECO:0000256" key="3">
    <source>
        <dbReference type="ARBA" id="ARBA00023125"/>
    </source>
</evidence>
<dbReference type="SUPFAM" id="SSF56349">
    <property type="entry name" value="DNA breaking-rejoining enzymes"/>
    <property type="match status" value="1"/>
</dbReference>
<dbReference type="InterPro" id="IPR013762">
    <property type="entry name" value="Integrase-like_cat_sf"/>
</dbReference>
<reference evidence="8 9" key="1">
    <citation type="submission" date="2011-04" db="EMBL/GenBank/DDBJ databases">
        <title>The Genome Sequence of Dysgonomonas mossii DSM 22836.</title>
        <authorList>
            <consortium name="The Broad Institute Genome Sequencing Platform"/>
            <person name="Earl A."/>
            <person name="Ward D."/>
            <person name="Feldgarden M."/>
            <person name="Gevers D."/>
            <person name="Pudlo N."/>
            <person name="Martens E."/>
            <person name="Allen-Vercoe E."/>
            <person name="Young S.K."/>
            <person name="Zeng Q."/>
            <person name="Gargeya S."/>
            <person name="Fitzgerald M."/>
            <person name="Haas B."/>
            <person name="Abouelleil A."/>
            <person name="Alvarado L."/>
            <person name="Arachchi H.M."/>
            <person name="Berlin A."/>
            <person name="Brown A."/>
            <person name="Chapman S.B."/>
            <person name="Chen Z."/>
            <person name="Dunbar C."/>
            <person name="Freedman E."/>
            <person name="Gearin G."/>
            <person name="Gellesch M."/>
            <person name="Goldberg J."/>
            <person name="Griggs A."/>
            <person name="Gujja S."/>
            <person name="Heiman D."/>
            <person name="Howarth C."/>
            <person name="Larson L."/>
            <person name="Lui A."/>
            <person name="MacDonald P.J.P."/>
            <person name="Mehta T."/>
            <person name="Montmayeur A."/>
            <person name="Murphy C."/>
            <person name="Neiman D."/>
            <person name="Pearson M."/>
            <person name="Priest M."/>
            <person name="Roberts A."/>
            <person name="Saif S."/>
            <person name="Shea T."/>
            <person name="Shenoy N."/>
            <person name="Sisk P."/>
            <person name="Stolte C."/>
            <person name="Sykes S."/>
            <person name="Yandava C."/>
            <person name="Wortman J."/>
            <person name="Nusbaum C."/>
            <person name="Birren B."/>
        </authorList>
    </citation>
    <scope>NUCLEOTIDE SEQUENCE [LARGE SCALE GENOMIC DNA]</scope>
    <source>
        <strain evidence="8 9">DSM 22836</strain>
    </source>
</reference>
<evidence type="ECO:0000256" key="1">
    <source>
        <dbReference type="ARBA" id="ARBA00008857"/>
    </source>
</evidence>
<dbReference type="EMBL" id="ADLW01000026">
    <property type="protein sequence ID" value="EGK04647.1"/>
    <property type="molecule type" value="Genomic_DNA"/>
</dbReference>
<evidence type="ECO:0000256" key="5">
    <source>
        <dbReference type="PROSITE-ProRule" id="PRU01248"/>
    </source>
</evidence>
<dbReference type="eggNOG" id="COG4974">
    <property type="taxonomic scope" value="Bacteria"/>
</dbReference>
<dbReference type="OrthoDB" id="9806835at2"/>
<keyword evidence="4" id="KW-0233">DNA recombination</keyword>
<dbReference type="GO" id="GO:0015074">
    <property type="term" value="P:DNA integration"/>
    <property type="evidence" value="ECO:0007669"/>
    <property type="project" value="UniProtKB-KW"/>
</dbReference>
<dbReference type="RefSeq" id="WP_006844766.1">
    <property type="nucleotide sequence ID" value="NZ_AQWJ01000020.1"/>
</dbReference>
<dbReference type="AlphaFoldDB" id="F8X591"/>
<dbReference type="Pfam" id="PF02899">
    <property type="entry name" value="Phage_int_SAM_1"/>
    <property type="match status" value="1"/>
</dbReference>
<dbReference type="InterPro" id="IPR044068">
    <property type="entry name" value="CB"/>
</dbReference>
<evidence type="ECO:0000259" key="7">
    <source>
        <dbReference type="PROSITE" id="PS51900"/>
    </source>
</evidence>
<evidence type="ECO:0000256" key="4">
    <source>
        <dbReference type="ARBA" id="ARBA00023172"/>
    </source>
</evidence>
<feature type="domain" description="Tyr recombinase" evidence="6">
    <location>
        <begin position="120"/>
        <end position="309"/>
    </location>
</feature>
<keyword evidence="9" id="KW-1185">Reference proteome</keyword>
<keyword evidence="2" id="KW-0229">DNA integration</keyword>
<comment type="caution">
    <text evidence="8">The sequence shown here is derived from an EMBL/GenBank/DDBJ whole genome shotgun (WGS) entry which is preliminary data.</text>
</comment>
<accession>F8X591</accession>
<dbReference type="GO" id="GO:0006310">
    <property type="term" value="P:DNA recombination"/>
    <property type="evidence" value="ECO:0007669"/>
    <property type="project" value="UniProtKB-KW"/>
</dbReference>
<feature type="domain" description="Core-binding (CB)" evidence="7">
    <location>
        <begin position="1"/>
        <end position="96"/>
    </location>
</feature>
<comment type="similarity">
    <text evidence="1">Belongs to the 'phage' integrase family.</text>
</comment>
<dbReference type="GeneID" id="78083995"/>
<sequence>MKTDFGIMLQKYFWDYLPNDRGASLRTISTYRYAFIQFIEFMETARDTNIGEITLAQLNYSNVRDFLRWLENNRHVSVSTTNQRLAALKSFATFVKYEFPEYLTASEEIVKIKSKVNEQTTISYLSPEGMRCLLDTIDITMQSGLRDYTIILLLFLTGIRVSELIAIKGRDVCMSSPRHIVIHGKGNKNRHVPMVKELHAQLMKYAKLFDFTLVRNLDKPLFRNHSGDEFTRQGINYTLLKYAQQAKRKNPELIPEHLSPHKIRHSTAMSLVEQGTELIIIRDLLGHRSIQATEIYAKLSSNRKREAIEKASSHIVPEERPEWEENTSLKEWLKGFKE</sequence>
<evidence type="ECO:0000259" key="6">
    <source>
        <dbReference type="PROSITE" id="PS51898"/>
    </source>
</evidence>
<evidence type="ECO:0000313" key="8">
    <source>
        <dbReference type="EMBL" id="EGK04647.1"/>
    </source>
</evidence>
<dbReference type="STRING" id="742767.HMPREF9456_03400"/>
<evidence type="ECO:0000256" key="2">
    <source>
        <dbReference type="ARBA" id="ARBA00022908"/>
    </source>
</evidence>
<dbReference type="Proteomes" id="UP000006420">
    <property type="component" value="Unassembled WGS sequence"/>
</dbReference>
<evidence type="ECO:0000313" key="9">
    <source>
        <dbReference type="Proteomes" id="UP000006420"/>
    </source>
</evidence>
<dbReference type="PROSITE" id="PS51898">
    <property type="entry name" value="TYR_RECOMBINASE"/>
    <property type="match status" value="1"/>
</dbReference>
<evidence type="ECO:0008006" key="10">
    <source>
        <dbReference type="Google" id="ProtNLM"/>
    </source>
</evidence>
<dbReference type="InterPro" id="IPR010998">
    <property type="entry name" value="Integrase_recombinase_N"/>
</dbReference>
<dbReference type="PANTHER" id="PTHR30349">
    <property type="entry name" value="PHAGE INTEGRASE-RELATED"/>
    <property type="match status" value="1"/>
</dbReference>
<dbReference type="InterPro" id="IPR002104">
    <property type="entry name" value="Integrase_catalytic"/>
</dbReference>
<gene>
    <name evidence="8" type="ORF">HMPREF9456_03400</name>
</gene>
<dbReference type="InterPro" id="IPR011010">
    <property type="entry name" value="DNA_brk_join_enz"/>
</dbReference>
<dbReference type="Gene3D" id="1.10.150.130">
    <property type="match status" value="1"/>
</dbReference>
<organism evidence="8 9">
    <name type="scientific">Dysgonomonas mossii DSM 22836</name>
    <dbReference type="NCBI Taxonomy" id="742767"/>
    <lineage>
        <taxon>Bacteria</taxon>
        <taxon>Pseudomonadati</taxon>
        <taxon>Bacteroidota</taxon>
        <taxon>Bacteroidia</taxon>
        <taxon>Bacteroidales</taxon>
        <taxon>Dysgonomonadaceae</taxon>
        <taxon>Dysgonomonas</taxon>
    </lineage>
</organism>
<dbReference type="InterPro" id="IPR050090">
    <property type="entry name" value="Tyrosine_recombinase_XerCD"/>
</dbReference>
<protein>
    <recommendedName>
        <fullName evidence="10">Integrase</fullName>
    </recommendedName>
</protein>
<dbReference type="Gene3D" id="1.10.443.10">
    <property type="entry name" value="Intergrase catalytic core"/>
    <property type="match status" value="1"/>
</dbReference>
<dbReference type="PANTHER" id="PTHR30349:SF41">
    <property type="entry name" value="INTEGRASE_RECOMBINASE PROTEIN MJ0367-RELATED"/>
    <property type="match status" value="1"/>
</dbReference>
<dbReference type="PROSITE" id="PS51900">
    <property type="entry name" value="CB"/>
    <property type="match status" value="1"/>
</dbReference>
<keyword evidence="3 5" id="KW-0238">DNA-binding</keyword>
<name>F8X591_9BACT</name>
<proteinExistence type="inferred from homology"/>
<dbReference type="HOGENOM" id="CLU_027562_9_1_10"/>
<dbReference type="InterPro" id="IPR004107">
    <property type="entry name" value="Integrase_SAM-like_N"/>
</dbReference>
<dbReference type="Pfam" id="PF00589">
    <property type="entry name" value="Phage_integrase"/>
    <property type="match status" value="1"/>
</dbReference>